<feature type="domain" description="HTH araC/xylS-type" evidence="5">
    <location>
        <begin position="157"/>
        <end position="255"/>
    </location>
</feature>
<dbReference type="PROSITE" id="PS50110">
    <property type="entry name" value="RESPONSE_REGULATORY"/>
    <property type="match status" value="1"/>
</dbReference>
<evidence type="ECO:0000259" key="5">
    <source>
        <dbReference type="PROSITE" id="PS01124"/>
    </source>
</evidence>
<keyword evidence="4" id="KW-0597">Phosphoprotein</keyword>
<accession>A0A919XFE7</accession>
<keyword evidence="1" id="KW-0805">Transcription regulation</keyword>
<dbReference type="PANTHER" id="PTHR43280">
    <property type="entry name" value="ARAC-FAMILY TRANSCRIPTIONAL REGULATOR"/>
    <property type="match status" value="1"/>
</dbReference>
<dbReference type="RefSeq" id="WP_306434044.1">
    <property type="nucleotide sequence ID" value="NZ_BORQ01000002.1"/>
</dbReference>
<dbReference type="Gene3D" id="3.40.50.2300">
    <property type="match status" value="1"/>
</dbReference>
<dbReference type="GO" id="GO:0000160">
    <property type="term" value="P:phosphorelay signal transduction system"/>
    <property type="evidence" value="ECO:0007669"/>
    <property type="project" value="InterPro"/>
</dbReference>
<keyword evidence="2" id="KW-0238">DNA-binding</keyword>
<dbReference type="Pfam" id="PF00072">
    <property type="entry name" value="Response_reg"/>
    <property type="match status" value="1"/>
</dbReference>
<dbReference type="PRINTS" id="PR00032">
    <property type="entry name" value="HTHARAC"/>
</dbReference>
<evidence type="ECO:0000313" key="8">
    <source>
        <dbReference type="Proteomes" id="UP000679779"/>
    </source>
</evidence>
<dbReference type="InterPro" id="IPR001789">
    <property type="entry name" value="Sig_transdc_resp-reg_receiver"/>
</dbReference>
<gene>
    <name evidence="7" type="ORF">J2TS6_18450</name>
</gene>
<protein>
    <recommendedName>
        <fullName evidence="9">DNA-binding response regulator</fullName>
    </recommendedName>
</protein>
<evidence type="ECO:0000259" key="6">
    <source>
        <dbReference type="PROSITE" id="PS50110"/>
    </source>
</evidence>
<dbReference type="GO" id="GO:0003700">
    <property type="term" value="F:DNA-binding transcription factor activity"/>
    <property type="evidence" value="ECO:0007669"/>
    <property type="project" value="InterPro"/>
</dbReference>
<dbReference type="SMART" id="SM00342">
    <property type="entry name" value="HTH_ARAC"/>
    <property type="match status" value="1"/>
</dbReference>
<dbReference type="InterPro" id="IPR018060">
    <property type="entry name" value="HTH_AraC"/>
</dbReference>
<sequence length="262" mass="29916">MILNVMLVDDEAPILNNLKRIIPWKDMNMQVLTARSGKEALELFDIHNPDIILCDIRMPVMDGLTLIGELRERGSNAEIILLTGYQEFEYARAGIKYKVRDYICKPIHYKELENTIRAVGEQIVHQRLKDPFQQTVSRIGEAEGQQTARKNPQQLMAEAVAYIASRLDTDLGIEELAGHLGISCSYFSLLFKNHLGMTFVEYVTGKRIEAAKYLLLHSDKSITQIGVGIGYHERRYFTKVFQRHTGMTPSEFRDQARSIPVS</sequence>
<dbReference type="InterPro" id="IPR009057">
    <property type="entry name" value="Homeodomain-like_sf"/>
</dbReference>
<evidence type="ECO:0008006" key="9">
    <source>
        <dbReference type="Google" id="ProtNLM"/>
    </source>
</evidence>
<dbReference type="SUPFAM" id="SSF52172">
    <property type="entry name" value="CheY-like"/>
    <property type="match status" value="1"/>
</dbReference>
<dbReference type="AlphaFoldDB" id="A0A919XFE7"/>
<dbReference type="GO" id="GO:0043565">
    <property type="term" value="F:sequence-specific DNA binding"/>
    <property type="evidence" value="ECO:0007669"/>
    <property type="project" value="InterPro"/>
</dbReference>
<dbReference type="InterPro" id="IPR020449">
    <property type="entry name" value="Tscrpt_reg_AraC-type_HTH"/>
</dbReference>
<comment type="caution">
    <text evidence="7">The sequence shown here is derived from an EMBL/GenBank/DDBJ whole genome shotgun (WGS) entry which is preliminary data.</text>
</comment>
<feature type="domain" description="Response regulatory" evidence="6">
    <location>
        <begin position="4"/>
        <end position="120"/>
    </location>
</feature>
<evidence type="ECO:0000256" key="2">
    <source>
        <dbReference type="ARBA" id="ARBA00023125"/>
    </source>
</evidence>
<feature type="modified residue" description="4-aspartylphosphate" evidence="4">
    <location>
        <position position="55"/>
    </location>
</feature>
<dbReference type="CDD" id="cd17536">
    <property type="entry name" value="REC_YesN-like"/>
    <property type="match status" value="1"/>
</dbReference>
<dbReference type="InterPro" id="IPR018062">
    <property type="entry name" value="HTH_AraC-typ_CS"/>
</dbReference>
<evidence type="ECO:0000313" key="7">
    <source>
        <dbReference type="EMBL" id="GIO30704.1"/>
    </source>
</evidence>
<dbReference type="InterPro" id="IPR011006">
    <property type="entry name" value="CheY-like_superfamily"/>
</dbReference>
<keyword evidence="8" id="KW-1185">Reference proteome</keyword>
<keyword evidence="3" id="KW-0804">Transcription</keyword>
<evidence type="ECO:0000256" key="3">
    <source>
        <dbReference type="ARBA" id="ARBA00023163"/>
    </source>
</evidence>
<organism evidence="7 8">
    <name type="scientific">Paenibacillus albilobatus</name>
    <dbReference type="NCBI Taxonomy" id="2716884"/>
    <lineage>
        <taxon>Bacteria</taxon>
        <taxon>Bacillati</taxon>
        <taxon>Bacillota</taxon>
        <taxon>Bacilli</taxon>
        <taxon>Bacillales</taxon>
        <taxon>Paenibacillaceae</taxon>
        <taxon>Paenibacillus</taxon>
    </lineage>
</organism>
<dbReference type="Pfam" id="PF12833">
    <property type="entry name" value="HTH_18"/>
    <property type="match status" value="1"/>
</dbReference>
<reference evidence="7" key="1">
    <citation type="submission" date="2021-03" db="EMBL/GenBank/DDBJ databases">
        <title>Antimicrobial resistance genes in bacteria isolated from Japanese honey, and their potential for conferring macrolide and lincosamide resistance in the American foulbrood pathogen Paenibacillus larvae.</title>
        <authorList>
            <person name="Okamoto M."/>
            <person name="Kumagai M."/>
            <person name="Kanamori H."/>
            <person name="Takamatsu D."/>
        </authorList>
    </citation>
    <scope>NUCLEOTIDE SEQUENCE</scope>
    <source>
        <strain evidence="7">J2TS6</strain>
    </source>
</reference>
<dbReference type="PROSITE" id="PS01124">
    <property type="entry name" value="HTH_ARAC_FAMILY_2"/>
    <property type="match status" value="1"/>
</dbReference>
<dbReference type="SMART" id="SM00448">
    <property type="entry name" value="REC"/>
    <property type="match status" value="1"/>
</dbReference>
<dbReference type="PANTHER" id="PTHR43280:SF2">
    <property type="entry name" value="HTH-TYPE TRANSCRIPTIONAL REGULATOR EXSA"/>
    <property type="match status" value="1"/>
</dbReference>
<dbReference type="EMBL" id="BORQ01000002">
    <property type="protein sequence ID" value="GIO30704.1"/>
    <property type="molecule type" value="Genomic_DNA"/>
</dbReference>
<evidence type="ECO:0000256" key="1">
    <source>
        <dbReference type="ARBA" id="ARBA00023015"/>
    </source>
</evidence>
<dbReference type="Gene3D" id="1.10.10.60">
    <property type="entry name" value="Homeodomain-like"/>
    <property type="match status" value="2"/>
</dbReference>
<dbReference type="SUPFAM" id="SSF46689">
    <property type="entry name" value="Homeodomain-like"/>
    <property type="match status" value="2"/>
</dbReference>
<evidence type="ECO:0000256" key="4">
    <source>
        <dbReference type="PROSITE-ProRule" id="PRU00169"/>
    </source>
</evidence>
<proteinExistence type="predicted"/>
<dbReference type="PROSITE" id="PS00041">
    <property type="entry name" value="HTH_ARAC_FAMILY_1"/>
    <property type="match status" value="1"/>
</dbReference>
<dbReference type="Proteomes" id="UP000679779">
    <property type="component" value="Unassembled WGS sequence"/>
</dbReference>
<name>A0A919XFE7_9BACL</name>